<dbReference type="GO" id="GO:0000105">
    <property type="term" value="P:L-histidine biosynthetic process"/>
    <property type="evidence" value="ECO:0007669"/>
    <property type="project" value="UniProtKB-UniRule"/>
</dbReference>
<dbReference type="eggNOG" id="COG0139">
    <property type="taxonomic scope" value="Bacteria"/>
</dbReference>
<evidence type="ECO:0000256" key="8">
    <source>
        <dbReference type="ARBA" id="ARBA00022490"/>
    </source>
</evidence>
<name>A0A085GHD0_EWIA3</name>
<dbReference type="InterPro" id="IPR038019">
    <property type="entry name" value="PRib_AMP_CycHydrolase_sf"/>
</dbReference>
<comment type="caution">
    <text evidence="17">The sequence shown here is derived from an EMBL/GenBank/DDBJ whole genome shotgun (WGS) entry which is preliminary data.</text>
</comment>
<dbReference type="NCBIfam" id="NF000768">
    <property type="entry name" value="PRK00051.1"/>
    <property type="match status" value="1"/>
</dbReference>
<evidence type="ECO:0000256" key="2">
    <source>
        <dbReference type="ARBA" id="ARBA00001460"/>
    </source>
</evidence>
<feature type="domain" description="Phosphoribosyl-AMP cyclohydrolase" evidence="16">
    <location>
        <begin position="42"/>
        <end position="115"/>
    </location>
</feature>
<dbReference type="SUPFAM" id="SSF141734">
    <property type="entry name" value="HisI-like"/>
    <property type="match status" value="1"/>
</dbReference>
<sequence length="213" mass="23793">MSNETLNNARLSEEQIAQLDWEKVDNLMPVIVQHAVSGEVLMMGYMNQEALTITQASGKVTFYSRTKQRLWTKGESSGNFLNLVSLYPDCDNDTLLALVNPIGPTCHKGNNSCFHPAATDWGFLFQLEELLASRKNADPESSYTAKLYASGTKRIAQKVGEEGVETALAATVNDRFELTNEASDLVYHLLVLLQDQDLNLSTVIENLRQRHKK</sequence>
<comment type="catalytic activity">
    <reaction evidence="1 15">
        <text>1-(5-phospho-beta-D-ribosyl)-5'-AMP + H2O = 1-(5-phospho-beta-D-ribosyl)-5-[(5-phospho-beta-D-ribosylamino)methylideneamino]imidazole-4-carboxamide</text>
        <dbReference type="Rhea" id="RHEA:20049"/>
        <dbReference type="ChEBI" id="CHEBI:15377"/>
        <dbReference type="ChEBI" id="CHEBI:58435"/>
        <dbReference type="ChEBI" id="CHEBI:59457"/>
        <dbReference type="EC" id="3.5.4.19"/>
    </reaction>
</comment>
<dbReference type="SUPFAM" id="SSF101386">
    <property type="entry name" value="all-alpha NTP pyrophosphatases"/>
    <property type="match status" value="1"/>
</dbReference>
<keyword evidence="14 15" id="KW-0511">Multifunctional enzyme</keyword>
<evidence type="ECO:0000256" key="13">
    <source>
        <dbReference type="ARBA" id="ARBA00023102"/>
    </source>
</evidence>
<comment type="similarity">
    <text evidence="7 15">In the N-terminal section; belongs to the PRA-CH family.</text>
</comment>
<evidence type="ECO:0000256" key="10">
    <source>
        <dbReference type="ARBA" id="ARBA00022741"/>
    </source>
</evidence>
<dbReference type="GO" id="GO:0004635">
    <property type="term" value="F:phosphoribosyl-AMP cyclohydrolase activity"/>
    <property type="evidence" value="ECO:0007669"/>
    <property type="project" value="UniProtKB-UniRule"/>
</dbReference>
<comment type="pathway">
    <text evidence="4 15">Amino-acid biosynthesis; L-histidine biosynthesis; L-histidine from 5-phospho-alpha-D-ribose 1-diphosphate: step 3/9.</text>
</comment>
<dbReference type="NCBIfam" id="NF002747">
    <property type="entry name" value="PRK02759.1"/>
    <property type="match status" value="1"/>
</dbReference>
<dbReference type="Pfam" id="PF01502">
    <property type="entry name" value="PRA-CH"/>
    <property type="match status" value="1"/>
</dbReference>
<evidence type="ECO:0000256" key="3">
    <source>
        <dbReference type="ARBA" id="ARBA00004496"/>
    </source>
</evidence>
<dbReference type="FunFam" id="3.10.20.810:FF:000001">
    <property type="entry name" value="Histidine biosynthesis bifunctional protein HisIE"/>
    <property type="match status" value="1"/>
</dbReference>
<evidence type="ECO:0000313" key="18">
    <source>
        <dbReference type="Proteomes" id="UP000028640"/>
    </source>
</evidence>
<dbReference type="GO" id="GO:0005524">
    <property type="term" value="F:ATP binding"/>
    <property type="evidence" value="ECO:0007669"/>
    <property type="project" value="UniProtKB-KW"/>
</dbReference>
<evidence type="ECO:0000256" key="11">
    <source>
        <dbReference type="ARBA" id="ARBA00022801"/>
    </source>
</evidence>
<gene>
    <name evidence="17" type="primary">hisE</name>
    <name evidence="15" type="synonym">hisI</name>
    <name evidence="15" type="synonym">hisIE</name>
    <name evidence="17" type="ORF">GEAM_1395</name>
</gene>
<dbReference type="HAMAP" id="MF_01019">
    <property type="entry name" value="HisIE"/>
    <property type="match status" value="1"/>
</dbReference>
<evidence type="ECO:0000256" key="1">
    <source>
        <dbReference type="ARBA" id="ARBA00000024"/>
    </source>
</evidence>
<evidence type="ECO:0000256" key="4">
    <source>
        <dbReference type="ARBA" id="ARBA00005169"/>
    </source>
</evidence>
<dbReference type="EC" id="3.5.4.19" evidence="15"/>
<comment type="pathway">
    <text evidence="5 15">Amino-acid biosynthesis; L-histidine biosynthesis; L-histidine from 5-phospho-alpha-D-ribose 1-diphosphate: step 2/9.</text>
</comment>
<proteinExistence type="inferred from homology"/>
<dbReference type="HAMAP" id="MF_01020">
    <property type="entry name" value="HisE"/>
    <property type="match status" value="1"/>
</dbReference>
<dbReference type="Gene3D" id="1.10.287.1080">
    <property type="entry name" value="MazG-like"/>
    <property type="match status" value="1"/>
</dbReference>
<keyword evidence="8 15" id="KW-0963">Cytoplasm</keyword>
<dbReference type="EMBL" id="JMPJ01000039">
    <property type="protein sequence ID" value="KFC83125.1"/>
    <property type="molecule type" value="Genomic_DNA"/>
</dbReference>
<dbReference type="EC" id="3.6.1.31" evidence="15"/>
<feature type="region of interest" description="Phosphoribosyl-AMP cyclohydrolase" evidence="15">
    <location>
        <begin position="1"/>
        <end position="123"/>
    </location>
</feature>
<dbReference type="OrthoDB" id="9795769at2"/>
<dbReference type="UniPathway" id="UPA00031">
    <property type="reaction ID" value="UER00007"/>
</dbReference>
<evidence type="ECO:0000256" key="5">
    <source>
        <dbReference type="ARBA" id="ARBA00005204"/>
    </source>
</evidence>
<dbReference type="InterPro" id="IPR002496">
    <property type="entry name" value="PRib_AMP_CycHydrolase_dom"/>
</dbReference>
<evidence type="ECO:0000256" key="12">
    <source>
        <dbReference type="ARBA" id="ARBA00022840"/>
    </source>
</evidence>
<dbReference type="STRING" id="910964.GEAM_1395"/>
<evidence type="ECO:0000259" key="16">
    <source>
        <dbReference type="Pfam" id="PF01502"/>
    </source>
</evidence>
<accession>A0A085GHD0</accession>
<protein>
    <recommendedName>
        <fullName evidence="15">Histidine biosynthesis bifunctional protein HisIE</fullName>
    </recommendedName>
    <domain>
        <recommendedName>
            <fullName evidence="15">Phosphoribosyl-AMP cyclohydrolase</fullName>
            <shortName evidence="15">PRA-CH</shortName>
            <ecNumber evidence="15">3.5.4.19</ecNumber>
        </recommendedName>
    </domain>
    <domain>
        <recommendedName>
            <fullName evidence="15">Phosphoribosyl-ATP pyrophosphatase</fullName>
            <shortName evidence="15">PRA-PH</shortName>
            <ecNumber evidence="15">3.6.1.31</ecNumber>
        </recommendedName>
    </domain>
</protein>
<dbReference type="InterPro" id="IPR023019">
    <property type="entry name" value="His_synth_HisIE"/>
</dbReference>
<keyword evidence="12 15" id="KW-0067">ATP-binding</keyword>
<keyword evidence="11 15" id="KW-0378">Hydrolase</keyword>
<evidence type="ECO:0000256" key="7">
    <source>
        <dbReference type="ARBA" id="ARBA00008299"/>
    </source>
</evidence>
<comment type="catalytic activity">
    <reaction evidence="2 15">
        <text>1-(5-phospho-beta-D-ribosyl)-ATP + H2O = 1-(5-phospho-beta-D-ribosyl)-5'-AMP + diphosphate + H(+)</text>
        <dbReference type="Rhea" id="RHEA:22828"/>
        <dbReference type="ChEBI" id="CHEBI:15377"/>
        <dbReference type="ChEBI" id="CHEBI:15378"/>
        <dbReference type="ChEBI" id="CHEBI:33019"/>
        <dbReference type="ChEBI" id="CHEBI:59457"/>
        <dbReference type="ChEBI" id="CHEBI:73183"/>
        <dbReference type="EC" id="3.6.1.31"/>
    </reaction>
</comment>
<dbReference type="InterPro" id="IPR008179">
    <property type="entry name" value="HisE"/>
</dbReference>
<feature type="region of interest" description="Phosphoribosyl-ATP pyrophosphohydrolase" evidence="15">
    <location>
        <begin position="124"/>
        <end position="213"/>
    </location>
</feature>
<dbReference type="PANTHER" id="PTHR42945:SF9">
    <property type="entry name" value="HISTIDINE BIOSYNTHESIS BIFUNCTIONAL PROTEIN HISIE"/>
    <property type="match status" value="1"/>
</dbReference>
<keyword evidence="13 15" id="KW-0368">Histidine biosynthesis</keyword>
<keyword evidence="9 15" id="KW-0028">Amino-acid biosynthesis</keyword>
<dbReference type="Pfam" id="PF01503">
    <property type="entry name" value="PRA-PH"/>
    <property type="match status" value="1"/>
</dbReference>
<dbReference type="GO" id="GO:0005737">
    <property type="term" value="C:cytoplasm"/>
    <property type="evidence" value="ECO:0007669"/>
    <property type="project" value="UniProtKB-SubCell"/>
</dbReference>
<evidence type="ECO:0000256" key="14">
    <source>
        <dbReference type="ARBA" id="ARBA00023268"/>
    </source>
</evidence>
<evidence type="ECO:0000256" key="6">
    <source>
        <dbReference type="ARBA" id="ARBA00007731"/>
    </source>
</evidence>
<dbReference type="FunFam" id="1.10.287.1080:FF:000002">
    <property type="entry name" value="Histidine biosynthesis bifunctional protein HisIE"/>
    <property type="match status" value="1"/>
</dbReference>
<dbReference type="Gene3D" id="3.10.20.810">
    <property type="entry name" value="Phosphoribosyl-AMP cyclohydrolase"/>
    <property type="match status" value="1"/>
</dbReference>
<dbReference type="InterPro" id="IPR021130">
    <property type="entry name" value="PRib-ATP_PPHydrolase-like"/>
</dbReference>
<keyword evidence="10 15" id="KW-0547">Nucleotide-binding</keyword>
<dbReference type="GO" id="GO:0004636">
    <property type="term" value="F:phosphoribosyl-ATP diphosphatase activity"/>
    <property type="evidence" value="ECO:0007669"/>
    <property type="project" value="UniProtKB-UniRule"/>
</dbReference>
<evidence type="ECO:0000313" key="17">
    <source>
        <dbReference type="EMBL" id="KFC83125.1"/>
    </source>
</evidence>
<keyword evidence="18" id="KW-1185">Reference proteome</keyword>
<dbReference type="Proteomes" id="UP000028640">
    <property type="component" value="Unassembled WGS sequence"/>
</dbReference>
<dbReference type="PANTHER" id="PTHR42945">
    <property type="entry name" value="HISTIDINE BIOSYNTHESIS BIFUNCTIONAL PROTEIN"/>
    <property type="match status" value="1"/>
</dbReference>
<dbReference type="AlphaFoldDB" id="A0A085GHD0"/>
<evidence type="ECO:0000256" key="15">
    <source>
        <dbReference type="HAMAP-Rule" id="MF_01019"/>
    </source>
</evidence>
<evidence type="ECO:0000256" key="9">
    <source>
        <dbReference type="ARBA" id="ARBA00022605"/>
    </source>
</evidence>
<comment type="subcellular location">
    <subcellularLocation>
        <location evidence="3 15">Cytoplasm</location>
    </subcellularLocation>
</comment>
<dbReference type="CDD" id="cd11534">
    <property type="entry name" value="NTP-PPase_HisIE_like"/>
    <property type="match status" value="1"/>
</dbReference>
<organism evidence="17 18">
    <name type="scientific">Ewingella americana (strain ATCC 33852 / DSM 4580 / CCUG 14506 / JCM 5911 / LMG 7869 / NCTC 12157 / CDC 1468-78)</name>
    <dbReference type="NCBI Taxonomy" id="910964"/>
    <lineage>
        <taxon>Bacteria</taxon>
        <taxon>Pseudomonadati</taxon>
        <taxon>Pseudomonadota</taxon>
        <taxon>Gammaproteobacteria</taxon>
        <taxon>Enterobacterales</taxon>
        <taxon>Yersiniaceae</taxon>
        <taxon>Ewingella</taxon>
    </lineage>
</organism>
<reference evidence="17 18" key="1">
    <citation type="submission" date="2014-05" db="EMBL/GenBank/DDBJ databases">
        <title>ATOL: Assembling a taxonomically balanced genome-scale reconstruction of the evolutionary history of the Enterobacteriaceae.</title>
        <authorList>
            <person name="Plunkett G.III."/>
            <person name="Neeno-Eckwall E.C."/>
            <person name="Glasner J.D."/>
            <person name="Perna N.T."/>
        </authorList>
    </citation>
    <scope>NUCLEOTIDE SEQUENCE [LARGE SCALE GENOMIC DNA]</scope>
    <source>
        <strain evidence="17 18">ATCC 33852</strain>
    </source>
</reference>
<dbReference type="eggNOG" id="COG0140">
    <property type="taxonomic scope" value="Bacteria"/>
</dbReference>
<comment type="similarity">
    <text evidence="6 15">In the C-terminal section; belongs to the PRA-PH family.</text>
</comment>
<dbReference type="NCBIfam" id="TIGR03188">
    <property type="entry name" value="histidine_hisI"/>
    <property type="match status" value="1"/>
</dbReference>